<comment type="subcellular location">
    <subcellularLocation>
        <location evidence="1">Nucleus</location>
    </subcellularLocation>
</comment>
<name>A0A6J1B3B5_9ROSI</name>
<keyword evidence="3" id="KW-0346">Stress response</keyword>
<dbReference type="Gene3D" id="3.90.228.10">
    <property type="match status" value="1"/>
</dbReference>
<dbReference type="GO" id="GO:0003950">
    <property type="term" value="F:NAD+ poly-ADP-ribosyltransferase activity"/>
    <property type="evidence" value="ECO:0007669"/>
    <property type="project" value="InterPro"/>
</dbReference>
<organism evidence="7 8">
    <name type="scientific">Herrania umbratica</name>
    <dbReference type="NCBI Taxonomy" id="108875"/>
    <lineage>
        <taxon>Eukaryota</taxon>
        <taxon>Viridiplantae</taxon>
        <taxon>Streptophyta</taxon>
        <taxon>Embryophyta</taxon>
        <taxon>Tracheophyta</taxon>
        <taxon>Spermatophyta</taxon>
        <taxon>Magnoliopsida</taxon>
        <taxon>eudicotyledons</taxon>
        <taxon>Gunneridae</taxon>
        <taxon>Pentapetalae</taxon>
        <taxon>rosids</taxon>
        <taxon>malvids</taxon>
        <taxon>Malvales</taxon>
        <taxon>Malvaceae</taxon>
        <taxon>Byttnerioideae</taxon>
        <taxon>Herrania</taxon>
    </lineage>
</organism>
<dbReference type="RefSeq" id="XP_021293129.1">
    <property type="nucleotide sequence ID" value="XM_021437454.1"/>
</dbReference>
<sequence length="367" mass="40591">MSQIPVEDQVAMTMNNDEIADATSESNPVDSCSDDFEFFTKIGLTKLQEPSLEHTIIKASFCTGIGDQSELAKKINIVAIHKNSHSSRSREARADSFQVFAKAVADKCGGDANLKYGWYGASRNEICEIVMHGFSWCNTAAGNRYSISLSPAKFAFDSVLSSEADENGLRHVLLCRVILGKQEVLTANSNQFHPTSPEFDSGVDDLSAPRKYIVWSVYMNTHILPSYVISIKTPCLIEGSQGFLEANTIKPNSKWVRFPTLISMLSRFLEPSQIASLNKNYSDFREKKITRKQLIERMKEIAGHQAVAAIVDLFAKKKSLLRGQSLNFQLSIHNFLNKSTRMKVAAAAAAKAKQELQKAVDAEIGGL</sequence>
<evidence type="ECO:0000256" key="2">
    <source>
        <dbReference type="ARBA" id="ARBA00022473"/>
    </source>
</evidence>
<dbReference type="PROSITE" id="PS51059">
    <property type="entry name" value="PARP_CATALYTIC"/>
    <property type="match status" value="1"/>
</dbReference>
<dbReference type="SUPFAM" id="SSF56399">
    <property type="entry name" value="ADP-ribosylation"/>
    <property type="match status" value="1"/>
</dbReference>
<evidence type="ECO:0000256" key="1">
    <source>
        <dbReference type="ARBA" id="ARBA00004123"/>
    </source>
</evidence>
<dbReference type="OrthoDB" id="6133115at2759"/>
<proteinExistence type="predicted"/>
<dbReference type="PROSITE" id="PS51879">
    <property type="entry name" value="RST"/>
    <property type="match status" value="1"/>
</dbReference>
<dbReference type="PANTHER" id="PTHR32263">
    <property type="entry name" value="INACTIVE POLY [ADP-RIBOSE] POLYMERASE SRO4-RELATED"/>
    <property type="match status" value="1"/>
</dbReference>
<evidence type="ECO:0000259" key="6">
    <source>
        <dbReference type="PROSITE" id="PS51879"/>
    </source>
</evidence>
<evidence type="ECO:0000313" key="8">
    <source>
        <dbReference type="RefSeq" id="XP_021293129.1"/>
    </source>
</evidence>
<gene>
    <name evidence="8" type="primary">LOC110423281</name>
</gene>
<reference evidence="8" key="1">
    <citation type="submission" date="2025-08" db="UniProtKB">
        <authorList>
            <consortium name="RefSeq"/>
        </authorList>
    </citation>
    <scope>IDENTIFICATION</scope>
    <source>
        <tissue evidence="8">Leaf</tissue>
    </source>
</reference>
<keyword evidence="4" id="KW-0539">Nucleus</keyword>
<dbReference type="AlphaFoldDB" id="A0A6J1B3B5"/>
<dbReference type="Proteomes" id="UP000504621">
    <property type="component" value="Unplaced"/>
</dbReference>
<dbReference type="Pfam" id="PF12174">
    <property type="entry name" value="RST"/>
    <property type="match status" value="1"/>
</dbReference>
<evidence type="ECO:0000313" key="7">
    <source>
        <dbReference type="Proteomes" id="UP000504621"/>
    </source>
</evidence>
<dbReference type="GeneID" id="110423281"/>
<keyword evidence="7" id="KW-1185">Reference proteome</keyword>
<protein>
    <submittedName>
        <fullName evidence="8">Probable inactive poly [ADP-ribose] polymerase SRO2 isoform X1</fullName>
    </submittedName>
</protein>
<dbReference type="GO" id="GO:0005634">
    <property type="term" value="C:nucleus"/>
    <property type="evidence" value="ECO:0007669"/>
    <property type="project" value="UniProtKB-SubCell"/>
</dbReference>
<dbReference type="InterPro" id="IPR012317">
    <property type="entry name" value="Poly(ADP-ribose)pol_cat_dom"/>
</dbReference>
<dbReference type="InterPro" id="IPR044964">
    <property type="entry name" value="RCD1/SRO1-5"/>
</dbReference>
<evidence type="ECO:0000256" key="3">
    <source>
        <dbReference type="ARBA" id="ARBA00023016"/>
    </source>
</evidence>
<keyword evidence="2" id="KW-0217">Developmental protein</keyword>
<dbReference type="PANTHER" id="PTHR32263:SF14">
    <property type="entry name" value="INACTIVE POLY [ADP-RIBOSE] POLYMERASE SRO2-RELATED"/>
    <property type="match status" value="1"/>
</dbReference>
<feature type="domain" description="PARP catalytic" evidence="5">
    <location>
        <begin position="27"/>
        <end position="255"/>
    </location>
</feature>
<accession>A0A6J1B3B5</accession>
<feature type="domain" description="RST" evidence="6">
    <location>
        <begin position="249"/>
        <end position="320"/>
    </location>
</feature>
<dbReference type="InterPro" id="IPR022003">
    <property type="entry name" value="RST"/>
</dbReference>
<evidence type="ECO:0000259" key="5">
    <source>
        <dbReference type="PROSITE" id="PS51059"/>
    </source>
</evidence>
<evidence type="ECO:0000256" key="4">
    <source>
        <dbReference type="ARBA" id="ARBA00023242"/>
    </source>
</evidence>